<keyword evidence="1" id="KW-0472">Membrane</keyword>
<protein>
    <recommendedName>
        <fullName evidence="4">Methyltransferase type 11 domain-containing protein</fullName>
    </recommendedName>
</protein>
<dbReference type="PANTHER" id="PTHR44067">
    <property type="entry name" value="S-ADENOSYL-L-METHIONINE-DEPENDENT METHYLTRANSFERASE SUPERFAMILY PROTEIN-RELATED"/>
    <property type="match status" value="1"/>
</dbReference>
<dbReference type="Proteomes" id="UP000315295">
    <property type="component" value="Unassembled WGS sequence"/>
</dbReference>
<organism evidence="2 3">
    <name type="scientific">Malus baccata</name>
    <name type="common">Siberian crab apple</name>
    <name type="synonym">Pyrus baccata</name>
    <dbReference type="NCBI Taxonomy" id="106549"/>
    <lineage>
        <taxon>Eukaryota</taxon>
        <taxon>Viridiplantae</taxon>
        <taxon>Streptophyta</taxon>
        <taxon>Embryophyta</taxon>
        <taxon>Tracheophyta</taxon>
        <taxon>Spermatophyta</taxon>
        <taxon>Magnoliopsida</taxon>
        <taxon>eudicotyledons</taxon>
        <taxon>Gunneridae</taxon>
        <taxon>Pentapetalae</taxon>
        <taxon>rosids</taxon>
        <taxon>fabids</taxon>
        <taxon>Rosales</taxon>
        <taxon>Rosaceae</taxon>
        <taxon>Amygdaloideae</taxon>
        <taxon>Maleae</taxon>
        <taxon>Malus</taxon>
    </lineage>
</organism>
<sequence length="409" mass="45350">MGVTMGLNLLLLMAMVATNILSLYHLSSTLQTPKPPTPQPVPDHLLHQLHTIRATINHLTRHHPSPSTATAKTTKPTVPSDLLLYSQLSPIASSCHDHPDLLHKYMTYTPFSLCPLDSDLAESLILRGCHPLPRRRCFTRTPPKPTSSLPMNPFPPSLPDSSVVWAKYSCKSFSCLGGKNPNLGFDLPHELSNFMTYKSELDLPIPQLFQIAKAANSVLRLGIDIGGGTGTFAARMKLYNVTILTTTMNLGIPNNEAVALRGLVPIHAPLQQRLPVFDGVVDLVRCGHAVNRWIPVTALEFLLFDADRVLRGGGYLWLDRFFCKGVDLEKVFGPLIGKLGYRKVKWATASKNDSGIAADLCCLRITSPEKMGVLHRAMKRYIYILRSEACYRLLLLVTDVNNRRTSQDL</sequence>
<evidence type="ECO:0000313" key="3">
    <source>
        <dbReference type="Proteomes" id="UP000315295"/>
    </source>
</evidence>
<evidence type="ECO:0008006" key="4">
    <source>
        <dbReference type="Google" id="ProtNLM"/>
    </source>
</evidence>
<evidence type="ECO:0000313" key="2">
    <source>
        <dbReference type="EMBL" id="TQD81189.1"/>
    </source>
</evidence>
<dbReference type="InterPro" id="IPR029063">
    <property type="entry name" value="SAM-dependent_MTases_sf"/>
</dbReference>
<accession>A0A540L4B3</accession>
<reference evidence="2 3" key="1">
    <citation type="journal article" date="2019" name="G3 (Bethesda)">
        <title>Sequencing of a Wild Apple (Malus baccata) Genome Unravels the Differences Between Cultivated and Wild Apple Species Regarding Disease Resistance and Cold Tolerance.</title>
        <authorList>
            <person name="Chen X."/>
        </authorList>
    </citation>
    <scope>NUCLEOTIDE SEQUENCE [LARGE SCALE GENOMIC DNA]</scope>
    <source>
        <strain evidence="3">cv. Shandingzi</strain>
        <tissue evidence="2">Leaves</tissue>
    </source>
</reference>
<dbReference type="STRING" id="106549.A0A540L4B3"/>
<name>A0A540L4B3_MALBA</name>
<feature type="transmembrane region" description="Helical" evidence="1">
    <location>
        <begin position="7"/>
        <end position="26"/>
    </location>
</feature>
<keyword evidence="1" id="KW-1133">Transmembrane helix</keyword>
<dbReference type="SUPFAM" id="SSF53335">
    <property type="entry name" value="S-adenosyl-L-methionine-dependent methyltransferases"/>
    <property type="match status" value="1"/>
</dbReference>
<gene>
    <name evidence="2" type="ORF">C1H46_033218</name>
</gene>
<comment type="caution">
    <text evidence="2">The sequence shown here is derived from an EMBL/GenBank/DDBJ whole genome shotgun (WGS) entry which is preliminary data.</text>
</comment>
<dbReference type="EMBL" id="VIEB01000775">
    <property type="protein sequence ID" value="TQD81189.1"/>
    <property type="molecule type" value="Genomic_DNA"/>
</dbReference>
<dbReference type="AlphaFoldDB" id="A0A540L4B3"/>
<dbReference type="InterPro" id="IPR053223">
    <property type="entry name" value="Prob_Methyltransferase"/>
</dbReference>
<proteinExistence type="predicted"/>
<dbReference type="PANTHER" id="PTHR44067:SF5">
    <property type="entry name" value="EXPRESSED PROTEIN"/>
    <property type="match status" value="1"/>
</dbReference>
<keyword evidence="3" id="KW-1185">Reference proteome</keyword>
<keyword evidence="1" id="KW-0812">Transmembrane</keyword>
<evidence type="ECO:0000256" key="1">
    <source>
        <dbReference type="SAM" id="Phobius"/>
    </source>
</evidence>